<proteinExistence type="predicted"/>
<dbReference type="EMBL" id="LAQJ01000190">
    <property type="protein sequence ID" value="KKO19464.1"/>
    <property type="molecule type" value="Genomic_DNA"/>
</dbReference>
<evidence type="ECO:0000313" key="2">
    <source>
        <dbReference type="Proteomes" id="UP000034954"/>
    </source>
</evidence>
<dbReference type="InterPro" id="IPR036237">
    <property type="entry name" value="Xyl_isomerase-like_sf"/>
</dbReference>
<keyword evidence="2" id="KW-1185">Reference proteome</keyword>
<gene>
    <name evidence="1" type="ORF">BROFUL_01843</name>
</gene>
<dbReference type="AlphaFoldDB" id="A0A0M2UYB2"/>
<evidence type="ECO:0008006" key="3">
    <source>
        <dbReference type="Google" id="ProtNLM"/>
    </source>
</evidence>
<protein>
    <recommendedName>
        <fullName evidence="3">Xylose isomerase-like TIM barrel domain-containing protein</fullName>
    </recommendedName>
</protein>
<evidence type="ECO:0000313" key="1">
    <source>
        <dbReference type="EMBL" id="KKO19464.1"/>
    </source>
</evidence>
<sequence length="353" mass="40973">MLPVQTPACVQTCTNRRQTEPPPPALIFLGIHMNLLPFLEIRLSFSKKVPILKHMKIELSTMCFRQDEIHAKVKRCRDAVESQGFEFGIQLHNSVTRDLYDKIKGLDVPFTIHAPVLSDYFINLAHNDFQTALAAFENTAYVMQSLKCTVALFHGFFMTSRPVKNDPNNYNKVLREAIDMKYRLNDTRVMDPKFLETEEFKKYRDTVKTHMKQLRERYAAYTICMENDFPGIGNGNQTPEHMIYLDCPIWLDTGHLWASAILNKFDFYEGLESLCKNGQVIGVHLNTNRTPLTWDLKYPDGDTHSHFSKKYDMDMDKIISVLKRNHISHFTIEIIDGDVDDITFFIETYQSVN</sequence>
<organism evidence="1 2">
    <name type="scientific">Candidatus Brocadia fulgida</name>
    <dbReference type="NCBI Taxonomy" id="380242"/>
    <lineage>
        <taxon>Bacteria</taxon>
        <taxon>Pseudomonadati</taxon>
        <taxon>Planctomycetota</taxon>
        <taxon>Candidatus Brocadiia</taxon>
        <taxon>Candidatus Brocadiales</taxon>
        <taxon>Candidatus Brocadiaceae</taxon>
        <taxon>Candidatus Brocadia</taxon>
    </lineage>
</organism>
<dbReference type="Proteomes" id="UP000034954">
    <property type="component" value="Unassembled WGS sequence"/>
</dbReference>
<comment type="caution">
    <text evidence="1">The sequence shown here is derived from an EMBL/GenBank/DDBJ whole genome shotgun (WGS) entry which is preliminary data.</text>
</comment>
<dbReference type="Gene3D" id="3.20.20.150">
    <property type="entry name" value="Divalent-metal-dependent TIM barrel enzymes"/>
    <property type="match status" value="1"/>
</dbReference>
<dbReference type="SUPFAM" id="SSF51658">
    <property type="entry name" value="Xylose isomerase-like"/>
    <property type="match status" value="1"/>
</dbReference>
<accession>A0A0M2UYB2</accession>
<name>A0A0M2UYB2_9BACT</name>
<reference evidence="1 2" key="1">
    <citation type="journal article" date="2013" name="BMC Microbiol.">
        <title>Identification of the type II cytochrome c maturation pathway in anammox bacteria by comparative genomics.</title>
        <authorList>
            <person name="Ferousi C."/>
            <person name="Speth D.R."/>
            <person name="Reimann J."/>
            <person name="Op den Camp H.J."/>
            <person name="Allen J.W."/>
            <person name="Keltjens J.T."/>
            <person name="Jetten M.S."/>
        </authorList>
    </citation>
    <scope>NUCLEOTIDE SEQUENCE [LARGE SCALE GENOMIC DNA]</scope>
    <source>
        <strain evidence="1">RU1</strain>
    </source>
</reference>